<dbReference type="EMBL" id="ADHJ01000037">
    <property type="protein sequence ID" value="EFU40229.1"/>
    <property type="molecule type" value="Genomic_DNA"/>
</dbReference>
<evidence type="ECO:0000313" key="2">
    <source>
        <dbReference type="Proteomes" id="UP000003094"/>
    </source>
</evidence>
<sequence length="188" mass="21412">MNHKAYEELYHGESAVWLQHGPYEAAILPGIGGNLIAFRDNESGYRFLREPEAHEMEAFKSNPGVHGIPVLFPPNRYEDGRFPWNGQTYQFPVNEVETANHLHGFLHTIPWTVEDYGSSEAESYVVVSVTIDEDHPVYAMLPHTFTFRLRYTLNRDGLAQHVLIRNRGNEQHALPACLPYGDQCSVCT</sequence>
<dbReference type="Proteomes" id="UP000003094">
    <property type="component" value="Unassembled WGS sequence"/>
</dbReference>
<dbReference type="GO" id="GO:0016853">
    <property type="term" value="F:isomerase activity"/>
    <property type="evidence" value="ECO:0007669"/>
    <property type="project" value="InterPro"/>
</dbReference>
<dbReference type="InterPro" id="IPR008183">
    <property type="entry name" value="Aldose_1/G6P_1-epimerase"/>
</dbReference>
<gene>
    <name evidence="1" type="ORF">PVOR_23309</name>
</gene>
<dbReference type="GO" id="GO:0030246">
    <property type="term" value="F:carbohydrate binding"/>
    <property type="evidence" value="ECO:0007669"/>
    <property type="project" value="InterPro"/>
</dbReference>
<reference evidence="1 2" key="1">
    <citation type="journal article" date="2010" name="BMC Genomics">
        <title>Genome sequence of the pattern forming Paenibacillus vortex bacterium reveals potential for thriving in complex environments.</title>
        <authorList>
            <person name="Sirota-Madi A."/>
            <person name="Olender T."/>
            <person name="Helman Y."/>
            <person name="Ingham C."/>
            <person name="Brainis I."/>
            <person name="Roth D."/>
            <person name="Hagi E."/>
            <person name="Brodsky L."/>
            <person name="Leshkowitz D."/>
            <person name="Galatenko V."/>
            <person name="Nikolaev V."/>
            <person name="Mugasimangalam R.C."/>
            <person name="Bransburg-Zabary S."/>
            <person name="Gutnick D.L."/>
            <person name="Lancet D."/>
            <person name="Ben-Jacob E."/>
        </authorList>
    </citation>
    <scope>NUCLEOTIDE SEQUENCE [LARGE SCALE GENOMIC DNA]</scope>
    <source>
        <strain evidence="1 2">V453</strain>
    </source>
</reference>
<dbReference type="GO" id="GO:0005975">
    <property type="term" value="P:carbohydrate metabolic process"/>
    <property type="evidence" value="ECO:0007669"/>
    <property type="project" value="InterPro"/>
</dbReference>
<organism evidence="1 2">
    <name type="scientific">Paenibacillus vortex V453</name>
    <dbReference type="NCBI Taxonomy" id="715225"/>
    <lineage>
        <taxon>Bacteria</taxon>
        <taxon>Bacillati</taxon>
        <taxon>Bacillota</taxon>
        <taxon>Bacilli</taxon>
        <taxon>Bacillales</taxon>
        <taxon>Paenibacillaceae</taxon>
        <taxon>Paenibacillus</taxon>
    </lineage>
</organism>
<dbReference type="AlphaFoldDB" id="A0A2R9SS95"/>
<dbReference type="Pfam" id="PF01263">
    <property type="entry name" value="Aldose_epim"/>
    <property type="match status" value="1"/>
</dbReference>
<dbReference type="Gene3D" id="2.70.98.10">
    <property type="match status" value="1"/>
</dbReference>
<evidence type="ECO:0000313" key="1">
    <source>
        <dbReference type="EMBL" id="EFU40229.1"/>
    </source>
</evidence>
<protein>
    <submittedName>
        <fullName evidence="1">Aldose 1-epimerase</fullName>
    </submittedName>
</protein>
<dbReference type="KEGG" id="pvo:PVOR_23309"/>
<keyword evidence="2" id="KW-1185">Reference proteome</keyword>
<accession>A0A2R9SS95</accession>
<dbReference type="InterPro" id="IPR014718">
    <property type="entry name" value="GH-type_carb-bd"/>
</dbReference>
<dbReference type="InterPro" id="IPR011013">
    <property type="entry name" value="Gal_mutarotase_sf_dom"/>
</dbReference>
<comment type="caution">
    <text evidence="1">The sequence shown here is derived from an EMBL/GenBank/DDBJ whole genome shotgun (WGS) entry which is preliminary data.</text>
</comment>
<name>A0A2R9SS95_9BACL</name>
<proteinExistence type="predicted"/>
<dbReference type="SUPFAM" id="SSF74650">
    <property type="entry name" value="Galactose mutarotase-like"/>
    <property type="match status" value="1"/>
</dbReference>